<evidence type="ECO:0000313" key="3">
    <source>
        <dbReference type="Proteomes" id="UP000002640"/>
    </source>
</evidence>
<evidence type="ECO:0000259" key="1">
    <source>
        <dbReference type="Pfam" id="PF25372"/>
    </source>
</evidence>
<dbReference type="PANTHER" id="PTHR13318">
    <property type="entry name" value="PARTNER OF PAIRED, ISOFORM B-RELATED"/>
    <property type="match status" value="1"/>
</dbReference>
<reference evidence="2 3" key="1">
    <citation type="journal article" date="2006" name="Science">
        <title>Phytophthora genome sequences uncover evolutionary origins and mechanisms of pathogenesis.</title>
        <authorList>
            <person name="Tyler B.M."/>
            <person name="Tripathy S."/>
            <person name="Zhang X."/>
            <person name="Dehal P."/>
            <person name="Jiang R.H."/>
            <person name="Aerts A."/>
            <person name="Arredondo F.D."/>
            <person name="Baxter L."/>
            <person name="Bensasson D."/>
            <person name="Beynon J.L."/>
            <person name="Chapman J."/>
            <person name="Damasceno C.M."/>
            <person name="Dorrance A.E."/>
            <person name="Dou D."/>
            <person name="Dickerman A.W."/>
            <person name="Dubchak I.L."/>
            <person name="Garbelotto M."/>
            <person name="Gijzen M."/>
            <person name="Gordon S.G."/>
            <person name="Govers F."/>
            <person name="Grunwald N.J."/>
            <person name="Huang W."/>
            <person name="Ivors K.L."/>
            <person name="Jones R.W."/>
            <person name="Kamoun S."/>
            <person name="Krampis K."/>
            <person name="Lamour K.H."/>
            <person name="Lee M.K."/>
            <person name="McDonald W.H."/>
            <person name="Medina M."/>
            <person name="Meijer H.J."/>
            <person name="Nordberg E.K."/>
            <person name="Maclean D.J."/>
            <person name="Ospina-Giraldo M.D."/>
            <person name="Morris P.F."/>
            <person name="Phuntumart V."/>
            <person name="Putnam N.H."/>
            <person name="Rash S."/>
            <person name="Rose J.K."/>
            <person name="Sakihama Y."/>
            <person name="Salamov A.A."/>
            <person name="Savidor A."/>
            <person name="Scheuring C.F."/>
            <person name="Smith B.M."/>
            <person name="Sobral B.W."/>
            <person name="Terry A."/>
            <person name="Torto-Alalibo T.A."/>
            <person name="Win J."/>
            <person name="Xu Z."/>
            <person name="Zhang H."/>
            <person name="Grigoriev I.V."/>
            <person name="Rokhsar D.S."/>
            <person name="Boore J.L."/>
        </authorList>
    </citation>
    <scope>NUCLEOTIDE SEQUENCE [LARGE SCALE GENOMIC DNA]</scope>
    <source>
        <strain evidence="2 3">P6497</strain>
    </source>
</reference>
<evidence type="ECO:0000313" key="2">
    <source>
        <dbReference type="EMBL" id="EGZ12205.1"/>
    </source>
</evidence>
<organism evidence="2 3">
    <name type="scientific">Phytophthora sojae (strain P6497)</name>
    <name type="common">Soybean stem and root rot agent</name>
    <name type="synonym">Phytophthora megasperma f. sp. glycines</name>
    <dbReference type="NCBI Taxonomy" id="1094619"/>
    <lineage>
        <taxon>Eukaryota</taxon>
        <taxon>Sar</taxon>
        <taxon>Stramenopiles</taxon>
        <taxon>Oomycota</taxon>
        <taxon>Peronosporomycetes</taxon>
        <taxon>Peronosporales</taxon>
        <taxon>Peronosporaceae</taxon>
        <taxon>Phytophthora</taxon>
    </lineage>
</organism>
<proteinExistence type="predicted"/>
<dbReference type="InterPro" id="IPR000048">
    <property type="entry name" value="IQ_motif_EF-hand-BS"/>
</dbReference>
<dbReference type="Proteomes" id="UP000002640">
    <property type="component" value="Unassembled WGS sequence"/>
</dbReference>
<dbReference type="AlphaFoldDB" id="G4ZZ22"/>
<dbReference type="GO" id="GO:0031146">
    <property type="term" value="P:SCF-dependent proteasomal ubiquitin-dependent protein catabolic process"/>
    <property type="evidence" value="ECO:0007669"/>
    <property type="project" value="TreeGrafter"/>
</dbReference>
<accession>G4ZZ22</accession>
<dbReference type="GO" id="GO:0019005">
    <property type="term" value="C:SCF ubiquitin ligase complex"/>
    <property type="evidence" value="ECO:0007669"/>
    <property type="project" value="TreeGrafter"/>
</dbReference>
<dbReference type="KEGG" id="psoj:PHYSODRAFT_317416"/>
<protein>
    <recommendedName>
        <fullName evidence="1">F-box/LRR-repeat protein 15-like leucin rich repeat domain-containing protein</fullName>
    </recommendedName>
</protein>
<dbReference type="InterPro" id="IPR032675">
    <property type="entry name" value="LRR_dom_sf"/>
</dbReference>
<dbReference type="STRING" id="1094619.G4ZZ22"/>
<dbReference type="OMA" id="SKCAQIT"/>
<keyword evidence="3" id="KW-1185">Reference proteome</keyword>
<dbReference type="InterPro" id="IPR057207">
    <property type="entry name" value="FBXL15_LRR"/>
</dbReference>
<dbReference type="SMART" id="SM00015">
    <property type="entry name" value="IQ"/>
    <property type="match status" value="5"/>
</dbReference>
<name>G4ZZ22_PHYSP</name>
<dbReference type="EMBL" id="JH159157">
    <property type="protein sequence ID" value="EGZ12205.1"/>
    <property type="molecule type" value="Genomic_DNA"/>
</dbReference>
<dbReference type="InterPro" id="IPR006553">
    <property type="entry name" value="Leu-rich_rpt_Cys-con_subtyp"/>
</dbReference>
<dbReference type="Gene3D" id="3.80.10.10">
    <property type="entry name" value="Ribonuclease Inhibitor"/>
    <property type="match status" value="4"/>
</dbReference>
<dbReference type="InParanoid" id="G4ZZ22"/>
<dbReference type="Gene3D" id="1.20.5.190">
    <property type="match status" value="1"/>
</dbReference>
<dbReference type="SMART" id="SM00367">
    <property type="entry name" value="LRR_CC"/>
    <property type="match status" value="11"/>
</dbReference>
<sequence>MKGATRHCQGDMKSLAAPPTELFCQDVRGKVLKREIDLRNFLGVSNNWLIAIASHPAASGSRTLVLEGTSITDHGIAHLHKLKYLTSLDISRCHAITDEGLNTIRRHLSLLQEFRLDECHHFSSAVLSKVWKDCKRLHTLSVRGCPGVTDAFLQCIANTQRSSAACTLRWLDVRQCKNLTSSGISYLASSSVKGMAMQHLAVDDCLSVDNMAFFAFETSPGLRSLTLLSLSGLGIDETAVSWIVKGCGSTLQRLNVARCKALSDFALLLMAPLISSPVFVKLNMQDCPLITDSGIKNLFSLQEEKYQISNLDENDDDSPRTQLLSLNLKNCPNIGDDSLVLIGKHGGNISKLNLKGLRKASDSGVMEIAKGCAVLTSISLSGRNITAQTFKLLGKMCRKLRVLDVSERHDLETPGCFMNLVSTTASGIHPPHPLRRIDLSGTNVCDIGVSVLAAACRQLEWINLSKCAQITDFATEALASRSFQLKVLLLANTRGITDRSLTALAFTKIPLEILDLSGNTRVTDEGLLALCANCQQIQELRLKGCDRLSQKVVKRCNDTLLPFTKPFTTASLIKTIATGGANSTMVLEPLPKVHIELLRVMQERYRAAVMLQTKFRKWKNKKFTIAFLANRRLLRETRAARKIQKCVRDFLAWRRFLHLLSLKESMDKIVYVQAHARGNRARREVRTWRFTANLAARRIQRCYHPHHIIRMKIRNYYAREIQRVYRGYRGRQRYQRLIYERKLECAGKIWRWYRRCLNYREFQARSKWLVEKIRSIQGQWRKYKRRQNFTKYMAYYRDAAIKIQSVWRRKLAILHPPILLS</sequence>
<dbReference type="Pfam" id="PF25372">
    <property type="entry name" value="DUF7885"/>
    <property type="match status" value="2"/>
</dbReference>
<gene>
    <name evidence="2" type="ORF">PHYSODRAFT_317416</name>
</gene>
<feature type="domain" description="F-box/LRR-repeat protein 15-like leucin rich repeat" evidence="1">
    <location>
        <begin position="432"/>
        <end position="553"/>
    </location>
</feature>
<dbReference type="SMR" id="G4ZZ22"/>
<dbReference type="RefSeq" id="XP_009532538.1">
    <property type="nucleotide sequence ID" value="XM_009534243.1"/>
</dbReference>
<feature type="domain" description="F-box/LRR-repeat protein 15-like leucin rich repeat" evidence="1">
    <location>
        <begin position="62"/>
        <end position="195"/>
    </location>
</feature>
<dbReference type="SUPFAM" id="SSF52047">
    <property type="entry name" value="RNI-like"/>
    <property type="match status" value="2"/>
</dbReference>
<dbReference type="GeneID" id="20644076"/>
<dbReference type="PROSITE" id="PS50096">
    <property type="entry name" value="IQ"/>
    <property type="match status" value="3"/>
</dbReference>